<gene>
    <name evidence="1" type="ORF">DXU93_11380</name>
</gene>
<organism evidence="1 2">
    <name type="scientific">Brumimicrobium aurantiacum</name>
    <dbReference type="NCBI Taxonomy" id="1737063"/>
    <lineage>
        <taxon>Bacteria</taxon>
        <taxon>Pseudomonadati</taxon>
        <taxon>Bacteroidota</taxon>
        <taxon>Flavobacteriia</taxon>
        <taxon>Flavobacteriales</taxon>
        <taxon>Crocinitomicaceae</taxon>
        <taxon>Brumimicrobium</taxon>
    </lineage>
</organism>
<dbReference type="RefSeq" id="WP_116881417.1">
    <property type="nucleotide sequence ID" value="NZ_QURB01000007.1"/>
</dbReference>
<evidence type="ECO:0000313" key="1">
    <source>
        <dbReference type="EMBL" id="RFC53721.1"/>
    </source>
</evidence>
<dbReference type="InterPro" id="IPR011042">
    <property type="entry name" value="6-blade_b-propeller_TolB-like"/>
</dbReference>
<accession>A0A3E1EVY5</accession>
<dbReference type="Gene3D" id="2.120.10.30">
    <property type="entry name" value="TolB, C-terminal domain"/>
    <property type="match status" value="1"/>
</dbReference>
<comment type="caution">
    <text evidence="1">The sequence shown here is derived from an EMBL/GenBank/DDBJ whole genome shotgun (WGS) entry which is preliminary data.</text>
</comment>
<proteinExistence type="predicted"/>
<dbReference type="SUPFAM" id="SSF69304">
    <property type="entry name" value="Tricorn protease N-terminal domain"/>
    <property type="match status" value="1"/>
</dbReference>
<keyword evidence="2" id="KW-1185">Reference proteome</keyword>
<evidence type="ECO:0008006" key="3">
    <source>
        <dbReference type="Google" id="ProtNLM"/>
    </source>
</evidence>
<dbReference type="AlphaFoldDB" id="A0A3E1EVY5"/>
<dbReference type="PROSITE" id="PS51257">
    <property type="entry name" value="PROKAR_LIPOPROTEIN"/>
    <property type="match status" value="1"/>
</dbReference>
<evidence type="ECO:0000313" key="2">
    <source>
        <dbReference type="Proteomes" id="UP000257127"/>
    </source>
</evidence>
<dbReference type="EMBL" id="QURB01000007">
    <property type="protein sequence ID" value="RFC53721.1"/>
    <property type="molecule type" value="Genomic_DNA"/>
</dbReference>
<protein>
    <recommendedName>
        <fullName evidence="3">SMP-30/Gluconolactonase/LRE-like region domain-containing protein</fullName>
    </recommendedName>
</protein>
<reference evidence="1 2" key="1">
    <citation type="submission" date="2018-08" db="EMBL/GenBank/DDBJ databases">
        <title>The draft genome squence of Brumimicrobium sp. N62.</title>
        <authorList>
            <person name="Du Z.-J."/>
            <person name="Luo H.-R."/>
        </authorList>
    </citation>
    <scope>NUCLEOTIDE SEQUENCE [LARGE SCALE GENOMIC DNA]</scope>
    <source>
        <strain evidence="1 2">N62</strain>
    </source>
</reference>
<dbReference type="OrthoDB" id="9815657at2"/>
<name>A0A3E1EVY5_9FLAO</name>
<sequence>MKTLIKISPLFFILFLAVIVFSCKKDKVSPIEDLLTVGNCGDYCPEMYNQRTTAYADSFHKVNPVTYCMVTPEFYMLEEYYYNEPILNPNNPFEFAFIRDTDELGWNAELCVYNFCSNETKVLTDLVGYGIDWSVKDWIIFTGKDFQLYKIKSNGDSLIQLTNTGNHNNYARWSPKGTRYLYLDASSNFKICDENGEFIEYTGFSMASWVWLNESEIIYANQGNTELRKYNLETEAISTIAVETGIAPSGDRITIDENQNIYTTSDAGMLRINQSGNVELLDTNYATYSCGYIQKLTDQKILLQRFIGDTTYYPCTVYEGTYMSILDLNDNSEEYVVIPE</sequence>
<dbReference type="Proteomes" id="UP000257127">
    <property type="component" value="Unassembled WGS sequence"/>
</dbReference>